<organism evidence="5">
    <name type="scientific">Nippostrongylus brasiliensis</name>
    <name type="common">Rat hookworm</name>
    <dbReference type="NCBI Taxonomy" id="27835"/>
    <lineage>
        <taxon>Eukaryota</taxon>
        <taxon>Metazoa</taxon>
        <taxon>Ecdysozoa</taxon>
        <taxon>Nematoda</taxon>
        <taxon>Chromadorea</taxon>
        <taxon>Rhabditida</taxon>
        <taxon>Rhabditina</taxon>
        <taxon>Rhabditomorpha</taxon>
        <taxon>Strongyloidea</taxon>
        <taxon>Heligmosomidae</taxon>
        <taxon>Nippostrongylus</taxon>
    </lineage>
</organism>
<evidence type="ECO:0000313" key="3">
    <source>
        <dbReference type="EMBL" id="VDL64580.1"/>
    </source>
</evidence>
<evidence type="ECO:0000256" key="1">
    <source>
        <dbReference type="SAM" id="Coils"/>
    </source>
</evidence>
<feature type="region of interest" description="Disordered" evidence="2">
    <location>
        <begin position="105"/>
        <end position="130"/>
    </location>
</feature>
<sequence length="315" mass="35328">MLSSPSRSSSAPAKRSRVSSSPSVVHGQGSAMELLSMVSTKEVPQYVQVMIDALTETRKELLETKRELVEVIRRSDAILEENRKLREENSLLKLRIDELLSCTKDSANPSPNLPSHTVSSNADAMDSITSDPDFKRTNVVKGIPECRSRSAYDSINYDWDCVMSLLNFLDVACFPKTLYRMGDRYKVYDVFRCDREVKKGGGVALFIRRSLCPRQLADYSMIQCYLSGVDWYGSLASVESIDDKYELFLAILQHSIELFVPNVKVRLGKASLPRHLVALQRQKSRAWTAANSSGDNGAPELWGCFRGLARNSKTN</sequence>
<dbReference type="STRING" id="27835.A0A0N4XFE8"/>
<keyword evidence="1" id="KW-0175">Coiled coil</keyword>
<proteinExistence type="predicted"/>
<dbReference type="EMBL" id="UYSL01000906">
    <property type="protein sequence ID" value="VDL64580.1"/>
    <property type="molecule type" value="Genomic_DNA"/>
</dbReference>
<reference evidence="5" key="1">
    <citation type="submission" date="2017-02" db="UniProtKB">
        <authorList>
            <consortium name="WormBaseParasite"/>
        </authorList>
    </citation>
    <scope>IDENTIFICATION</scope>
</reference>
<protein>
    <submittedName>
        <fullName evidence="3 5">Uncharacterized protein</fullName>
    </submittedName>
</protein>
<keyword evidence="4" id="KW-1185">Reference proteome</keyword>
<evidence type="ECO:0000256" key="2">
    <source>
        <dbReference type="SAM" id="MobiDB-lite"/>
    </source>
</evidence>
<feature type="compositionally biased region" description="Low complexity" evidence="2">
    <location>
        <begin position="1"/>
        <end position="25"/>
    </location>
</feature>
<gene>
    <name evidence="3" type="ORF">NBR_LOCUS1251</name>
</gene>
<dbReference type="Proteomes" id="UP000271162">
    <property type="component" value="Unassembled WGS sequence"/>
</dbReference>
<dbReference type="AlphaFoldDB" id="A0A0N4XFE8"/>
<accession>A0A0N4XFE8</accession>
<feature type="region of interest" description="Disordered" evidence="2">
    <location>
        <begin position="1"/>
        <end position="28"/>
    </location>
</feature>
<name>A0A0N4XFE8_NIPBR</name>
<dbReference type="WBParaSite" id="NBR_0000125001-mRNA-1">
    <property type="protein sequence ID" value="NBR_0000125001-mRNA-1"/>
    <property type="gene ID" value="NBR_0000125001"/>
</dbReference>
<evidence type="ECO:0000313" key="4">
    <source>
        <dbReference type="Proteomes" id="UP000271162"/>
    </source>
</evidence>
<evidence type="ECO:0000313" key="5">
    <source>
        <dbReference type="WBParaSite" id="NBR_0000125001-mRNA-1"/>
    </source>
</evidence>
<reference evidence="3 4" key="2">
    <citation type="submission" date="2018-11" db="EMBL/GenBank/DDBJ databases">
        <authorList>
            <consortium name="Pathogen Informatics"/>
        </authorList>
    </citation>
    <scope>NUCLEOTIDE SEQUENCE [LARGE SCALE GENOMIC DNA]</scope>
</reference>
<feature type="coiled-coil region" evidence="1">
    <location>
        <begin position="51"/>
        <end position="88"/>
    </location>
</feature>